<accession>A0A4Z0QXJ3</accession>
<dbReference type="InterPro" id="IPR027266">
    <property type="entry name" value="TrmE/GcvT-like"/>
</dbReference>
<evidence type="ECO:0000256" key="1">
    <source>
        <dbReference type="PIRSR" id="PIRSR006487-1"/>
    </source>
</evidence>
<keyword evidence="3" id="KW-0808">Transferase</keyword>
<organism evidence="3 4">
    <name type="scientific">Desulfosporosinus fructosivorans</name>
    <dbReference type="NCBI Taxonomy" id="2018669"/>
    <lineage>
        <taxon>Bacteria</taxon>
        <taxon>Bacillati</taxon>
        <taxon>Bacillota</taxon>
        <taxon>Clostridia</taxon>
        <taxon>Eubacteriales</taxon>
        <taxon>Desulfitobacteriaceae</taxon>
        <taxon>Desulfosporosinus</taxon>
    </lineage>
</organism>
<protein>
    <submittedName>
        <fullName evidence="3">Aminomethyl transferase family protein</fullName>
    </submittedName>
</protein>
<name>A0A4Z0QXJ3_9FIRM</name>
<dbReference type="SUPFAM" id="SSF101790">
    <property type="entry name" value="Aminomethyltransferase beta-barrel domain"/>
    <property type="match status" value="1"/>
</dbReference>
<dbReference type="PANTHER" id="PTHR43757">
    <property type="entry name" value="AMINOMETHYLTRANSFERASE"/>
    <property type="match status" value="1"/>
</dbReference>
<dbReference type="Gene3D" id="3.30.1360.120">
    <property type="entry name" value="Probable tRNA modification gtpase trme, domain 1"/>
    <property type="match status" value="1"/>
</dbReference>
<dbReference type="PIRSF" id="PIRSF006487">
    <property type="entry name" value="GcvT"/>
    <property type="match status" value="1"/>
</dbReference>
<dbReference type="InterPro" id="IPR028896">
    <property type="entry name" value="GcvT/YgfZ/DmdA"/>
</dbReference>
<dbReference type="AlphaFoldDB" id="A0A4Z0QXJ3"/>
<dbReference type="PANTHER" id="PTHR43757:SF2">
    <property type="entry name" value="AMINOMETHYLTRANSFERASE, MITOCHONDRIAL"/>
    <property type="match status" value="1"/>
</dbReference>
<proteinExistence type="predicted"/>
<dbReference type="InterPro" id="IPR029043">
    <property type="entry name" value="GcvT/YgfZ_C"/>
</dbReference>
<dbReference type="OrthoDB" id="2055370at2"/>
<dbReference type="InterPro" id="IPR006222">
    <property type="entry name" value="GCVT_N"/>
</dbReference>
<evidence type="ECO:0000313" key="4">
    <source>
        <dbReference type="Proteomes" id="UP000298460"/>
    </source>
</evidence>
<feature type="binding site" evidence="1">
    <location>
        <position position="210"/>
    </location>
    <ligand>
        <name>substrate</name>
    </ligand>
</feature>
<evidence type="ECO:0000313" key="3">
    <source>
        <dbReference type="EMBL" id="TGE35150.1"/>
    </source>
</evidence>
<keyword evidence="4" id="KW-1185">Reference proteome</keyword>
<reference evidence="3 4" key="1">
    <citation type="submission" date="2019-03" db="EMBL/GenBank/DDBJ databases">
        <title>Draft Genome Sequence of Desulfosporosinus fructosivorans Strain 63.6F, Isolated from Marine Sediment in the Baltic Sea.</title>
        <authorList>
            <person name="Hausmann B."/>
            <person name="Vandieken V."/>
            <person name="Pjevac P."/>
            <person name="Schreck K."/>
            <person name="Herbold C.W."/>
            <person name="Loy A."/>
        </authorList>
    </citation>
    <scope>NUCLEOTIDE SEQUENCE [LARGE SCALE GENOMIC DNA]</scope>
    <source>
        <strain evidence="3 4">63.6F</strain>
    </source>
</reference>
<sequence length="459" mass="52474">MENTCKNDLEVKVEKSFPLPIYAPFDTKVDLYLYSRSTLGFEHAVPYEYSGWRDEIMSYKETCYLHAGLNPAPTYRVKGPDAMKFFADLSVNSFAKFPIGAIKHCIMCNEEGLNMADGVLIRVSEEEFISYYLAPYAAYKLETGNYNAKGEYVFDTFIFQLAGPRSLEILETVTGECLHDIKFGRLKKSIIEDMDIEIIRVGMAGPLAYEIHGLNIDARSIYNMIIAAGESFGIKKLGIRAYQMNHTEGGFPQAFIHFQFPWFEDRGFAEYLSRRQKMQPPILAGSLGTDMRLRYRNPVELGWDKMIKFDHDFIGRKALEREVANPRRKTVTLVWNPEDIVDVYASQFQTGEHYMPMEPSHFTQQNGRNVLHADQVLKDGKLVGASSGRILSYYYRQMISLCSIDTEYSELGTEVSILWGNPGTRQKTISATVSRFPYLDENRNEHVDVSTIPCQAHKK</sequence>
<dbReference type="SUPFAM" id="SSF103025">
    <property type="entry name" value="Folate-binding domain"/>
    <property type="match status" value="1"/>
</dbReference>
<dbReference type="Proteomes" id="UP000298460">
    <property type="component" value="Unassembled WGS sequence"/>
</dbReference>
<feature type="domain" description="GCVT N-terminal" evidence="2">
    <location>
        <begin position="40"/>
        <end position="252"/>
    </location>
</feature>
<comment type="caution">
    <text evidence="3">The sequence shown here is derived from an EMBL/GenBank/DDBJ whole genome shotgun (WGS) entry which is preliminary data.</text>
</comment>
<dbReference type="RefSeq" id="WP_135552417.1">
    <property type="nucleotide sequence ID" value="NZ_SPQQ01000019.1"/>
</dbReference>
<gene>
    <name evidence="3" type="ORF">E4K67_26850</name>
</gene>
<dbReference type="Pfam" id="PF01571">
    <property type="entry name" value="GCV_T"/>
    <property type="match status" value="1"/>
</dbReference>
<dbReference type="GO" id="GO:0016740">
    <property type="term" value="F:transferase activity"/>
    <property type="evidence" value="ECO:0007669"/>
    <property type="project" value="UniProtKB-KW"/>
</dbReference>
<evidence type="ECO:0000259" key="2">
    <source>
        <dbReference type="Pfam" id="PF01571"/>
    </source>
</evidence>
<dbReference type="EMBL" id="SPQQ01000019">
    <property type="protein sequence ID" value="TGE35150.1"/>
    <property type="molecule type" value="Genomic_DNA"/>
</dbReference>